<dbReference type="EMBL" id="LAZR01031315">
    <property type="protein sequence ID" value="KKL54117.1"/>
    <property type="molecule type" value="Genomic_DNA"/>
</dbReference>
<protein>
    <submittedName>
        <fullName evidence="2">Uncharacterized protein</fullName>
    </submittedName>
</protein>
<feature type="region of interest" description="Disordered" evidence="1">
    <location>
        <begin position="1"/>
        <end position="28"/>
    </location>
</feature>
<sequence length="47" mass="5499">MAEKQWVQMKHPDLAGKGHKPATVTEQSYNETWKPKGWKLYTPKKES</sequence>
<name>A0A0F9FSN3_9ZZZZ</name>
<proteinExistence type="predicted"/>
<comment type="caution">
    <text evidence="2">The sequence shown here is derived from an EMBL/GenBank/DDBJ whole genome shotgun (WGS) entry which is preliminary data.</text>
</comment>
<dbReference type="AlphaFoldDB" id="A0A0F9FSN3"/>
<gene>
    <name evidence="2" type="ORF">LCGC14_2268650</name>
</gene>
<organism evidence="2">
    <name type="scientific">marine sediment metagenome</name>
    <dbReference type="NCBI Taxonomy" id="412755"/>
    <lineage>
        <taxon>unclassified sequences</taxon>
        <taxon>metagenomes</taxon>
        <taxon>ecological metagenomes</taxon>
    </lineage>
</organism>
<accession>A0A0F9FSN3</accession>
<evidence type="ECO:0000256" key="1">
    <source>
        <dbReference type="SAM" id="MobiDB-lite"/>
    </source>
</evidence>
<reference evidence="2" key="1">
    <citation type="journal article" date="2015" name="Nature">
        <title>Complex archaea that bridge the gap between prokaryotes and eukaryotes.</title>
        <authorList>
            <person name="Spang A."/>
            <person name="Saw J.H."/>
            <person name="Jorgensen S.L."/>
            <person name="Zaremba-Niedzwiedzka K."/>
            <person name="Martijn J."/>
            <person name="Lind A.E."/>
            <person name="van Eijk R."/>
            <person name="Schleper C."/>
            <person name="Guy L."/>
            <person name="Ettema T.J."/>
        </authorList>
    </citation>
    <scope>NUCLEOTIDE SEQUENCE</scope>
</reference>
<evidence type="ECO:0000313" key="2">
    <source>
        <dbReference type="EMBL" id="KKL54117.1"/>
    </source>
</evidence>